<keyword evidence="3" id="KW-0460">Magnesium</keyword>
<feature type="binding site" evidence="3">
    <location>
        <position position="223"/>
    </location>
    <ligand>
        <name>Mg(2+)</name>
        <dbReference type="ChEBI" id="CHEBI:18420"/>
        <label>2</label>
    </ligand>
</feature>
<evidence type="ECO:0000256" key="3">
    <source>
        <dbReference type="HAMAP-Rule" id="MF_00211"/>
    </source>
</evidence>
<dbReference type="InterPro" id="IPR000312">
    <property type="entry name" value="Glycosyl_Trfase_fam3"/>
</dbReference>
<dbReference type="PANTHER" id="PTHR43285">
    <property type="entry name" value="ANTHRANILATE PHOSPHORIBOSYLTRANSFERASE"/>
    <property type="match status" value="1"/>
</dbReference>
<dbReference type="GO" id="GO:0004048">
    <property type="term" value="F:anthranilate phosphoribosyltransferase activity"/>
    <property type="evidence" value="ECO:0007669"/>
    <property type="project" value="UniProtKB-UniRule"/>
</dbReference>
<dbReference type="UniPathway" id="UPA00035">
    <property type="reaction ID" value="UER00041"/>
</dbReference>
<dbReference type="InterPro" id="IPR017459">
    <property type="entry name" value="Glycosyl_Trfase_fam3_N_dom"/>
</dbReference>
<dbReference type="GO" id="GO:0000287">
    <property type="term" value="F:magnesium ion binding"/>
    <property type="evidence" value="ECO:0007669"/>
    <property type="project" value="UniProtKB-UniRule"/>
</dbReference>
<feature type="binding site" evidence="3">
    <location>
        <position position="91"/>
    </location>
    <ligand>
        <name>Mg(2+)</name>
        <dbReference type="ChEBI" id="CHEBI:18420"/>
        <label>1</label>
    </ligand>
</feature>
<keyword evidence="3" id="KW-0057">Aromatic amino acid biosynthesis</keyword>
<comment type="similarity">
    <text evidence="3">Belongs to the anthranilate phosphoribosyltransferase family.</text>
</comment>
<dbReference type="HAMAP" id="MF_00211">
    <property type="entry name" value="TrpD"/>
    <property type="match status" value="1"/>
</dbReference>
<feature type="binding site" evidence="3">
    <location>
        <position position="165"/>
    </location>
    <ligand>
        <name>anthranilate</name>
        <dbReference type="ChEBI" id="CHEBI:16567"/>
        <label>2</label>
    </ligand>
</feature>
<evidence type="ECO:0000256" key="1">
    <source>
        <dbReference type="ARBA" id="ARBA00022676"/>
    </source>
</evidence>
<dbReference type="PANTHER" id="PTHR43285:SF2">
    <property type="entry name" value="ANTHRANILATE PHOSPHORIBOSYLTRANSFERASE"/>
    <property type="match status" value="1"/>
</dbReference>
<keyword evidence="3" id="KW-0822">Tryptophan biosynthesis</keyword>
<dbReference type="SUPFAM" id="SSF52418">
    <property type="entry name" value="Nucleoside phosphorylase/phosphoribosyltransferase catalytic domain"/>
    <property type="match status" value="1"/>
</dbReference>
<comment type="cofactor">
    <cofactor evidence="3">
        <name>Mg(2+)</name>
        <dbReference type="ChEBI" id="CHEBI:18420"/>
    </cofactor>
    <text evidence="3">Binds 2 magnesium ions per monomer.</text>
</comment>
<feature type="binding site" evidence="3">
    <location>
        <position position="224"/>
    </location>
    <ligand>
        <name>Mg(2+)</name>
        <dbReference type="ChEBI" id="CHEBI:18420"/>
        <label>2</label>
    </ligand>
</feature>
<evidence type="ECO:0000313" key="7">
    <source>
        <dbReference type="Proteomes" id="UP000294830"/>
    </source>
</evidence>
<dbReference type="Gene3D" id="1.20.970.10">
    <property type="entry name" value="Transferase, Pyrimidine Nucleoside Phosphorylase, Chain C"/>
    <property type="match status" value="1"/>
</dbReference>
<dbReference type="SUPFAM" id="SSF47648">
    <property type="entry name" value="Nucleoside phosphorylase/phosphoribosyltransferase N-terminal domain"/>
    <property type="match status" value="1"/>
</dbReference>
<dbReference type="NCBIfam" id="TIGR01245">
    <property type="entry name" value="trpD"/>
    <property type="match status" value="1"/>
</dbReference>
<feature type="binding site" evidence="3">
    <location>
        <begin position="89"/>
        <end position="92"/>
    </location>
    <ligand>
        <name>5-phospho-alpha-D-ribose 1-diphosphate</name>
        <dbReference type="ChEBI" id="CHEBI:58017"/>
    </ligand>
</feature>
<dbReference type="InterPro" id="IPR035902">
    <property type="entry name" value="Nuc_phospho_transferase"/>
</dbReference>
<keyword evidence="3" id="KW-0028">Amino-acid biosynthesis</keyword>
<feature type="binding site" evidence="3">
    <location>
        <position position="110"/>
    </location>
    <ligand>
        <name>anthranilate</name>
        <dbReference type="ChEBI" id="CHEBI:16567"/>
        <label>1</label>
    </ligand>
</feature>
<keyword evidence="7" id="KW-1185">Reference proteome</keyword>
<comment type="function">
    <text evidence="3">Catalyzes the transfer of the phosphoribosyl group of 5-phosphorylribose-1-pyrophosphate (PRPP) to anthranilate to yield N-(5'-phosphoribosyl)-anthranilate (PRA).</text>
</comment>
<proteinExistence type="inferred from homology"/>
<organism evidence="6 7">
    <name type="scientific">Acetobacteroides hydrogenigenes</name>
    <dbReference type="NCBI Taxonomy" id="979970"/>
    <lineage>
        <taxon>Bacteria</taxon>
        <taxon>Pseudomonadati</taxon>
        <taxon>Bacteroidota</taxon>
        <taxon>Bacteroidia</taxon>
        <taxon>Bacteroidales</taxon>
        <taxon>Rikenellaceae</taxon>
        <taxon>Acetobacteroides</taxon>
    </lineage>
</organism>
<reference evidence="6 7" key="1">
    <citation type="submission" date="2019-03" db="EMBL/GenBank/DDBJ databases">
        <title>Genomic Encyclopedia of Archaeal and Bacterial Type Strains, Phase II (KMG-II): from individual species to whole genera.</title>
        <authorList>
            <person name="Goeker M."/>
        </authorList>
    </citation>
    <scope>NUCLEOTIDE SEQUENCE [LARGE SCALE GENOMIC DNA]</scope>
    <source>
        <strain evidence="6 7">RL-C</strain>
    </source>
</reference>
<dbReference type="Gene3D" id="3.40.1030.10">
    <property type="entry name" value="Nucleoside phosphorylase/phosphoribosyltransferase catalytic domain"/>
    <property type="match status" value="1"/>
</dbReference>
<gene>
    <name evidence="3" type="primary">trpD</name>
    <name evidence="6" type="ORF">CLV25_11361</name>
</gene>
<name>A0A4R2E8L6_9BACT</name>
<dbReference type="InterPro" id="IPR036320">
    <property type="entry name" value="Glycosyl_Trfase_fam3_N_dom_sf"/>
</dbReference>
<feature type="binding site" evidence="3">
    <location>
        <begin position="82"/>
        <end position="83"/>
    </location>
    <ligand>
        <name>5-phospho-alpha-D-ribose 1-diphosphate</name>
        <dbReference type="ChEBI" id="CHEBI:58017"/>
    </ligand>
</feature>
<feature type="binding site" evidence="3">
    <location>
        <position position="224"/>
    </location>
    <ligand>
        <name>Mg(2+)</name>
        <dbReference type="ChEBI" id="CHEBI:18420"/>
        <label>1</label>
    </ligand>
</feature>
<dbReference type="Pfam" id="PF00591">
    <property type="entry name" value="Glycos_transf_3"/>
    <property type="match status" value="1"/>
</dbReference>
<comment type="caution">
    <text evidence="6">The sequence shown here is derived from an EMBL/GenBank/DDBJ whole genome shotgun (WGS) entry which is preliminary data.</text>
</comment>
<dbReference type="InterPro" id="IPR005940">
    <property type="entry name" value="Anthranilate_Pribosyl_Tfrase"/>
</dbReference>
<dbReference type="GO" id="GO:0005829">
    <property type="term" value="C:cytosol"/>
    <property type="evidence" value="ECO:0007669"/>
    <property type="project" value="TreeGrafter"/>
</dbReference>
<accession>A0A4R2E8L6</accession>
<dbReference type="Proteomes" id="UP000294830">
    <property type="component" value="Unassembled WGS sequence"/>
</dbReference>
<keyword evidence="3" id="KW-0479">Metal-binding</keyword>
<feature type="binding site" evidence="3">
    <location>
        <position position="119"/>
    </location>
    <ligand>
        <name>5-phospho-alpha-D-ribose 1-diphosphate</name>
        <dbReference type="ChEBI" id="CHEBI:58017"/>
    </ligand>
</feature>
<evidence type="ECO:0000259" key="4">
    <source>
        <dbReference type="Pfam" id="PF00591"/>
    </source>
</evidence>
<feature type="domain" description="Glycosyl transferase family 3" evidence="4">
    <location>
        <begin position="72"/>
        <end position="320"/>
    </location>
</feature>
<dbReference type="OrthoDB" id="9806430at2"/>
<dbReference type="RefSeq" id="WP_131839954.1">
    <property type="nucleotide sequence ID" value="NZ_SLWB01000013.1"/>
</dbReference>
<feature type="domain" description="Glycosyl transferase family 3 N-terminal" evidence="5">
    <location>
        <begin position="2"/>
        <end position="64"/>
    </location>
</feature>
<dbReference type="Pfam" id="PF02885">
    <property type="entry name" value="Glycos_trans_3N"/>
    <property type="match status" value="1"/>
</dbReference>
<evidence type="ECO:0000256" key="2">
    <source>
        <dbReference type="ARBA" id="ARBA00022679"/>
    </source>
</evidence>
<dbReference type="EMBL" id="SLWB01000013">
    <property type="protein sequence ID" value="TCN64533.1"/>
    <property type="molecule type" value="Genomic_DNA"/>
</dbReference>
<keyword evidence="2 3" id="KW-0808">Transferase</keyword>
<feature type="binding site" evidence="3">
    <location>
        <begin position="107"/>
        <end position="115"/>
    </location>
    <ligand>
        <name>5-phospho-alpha-D-ribose 1-diphosphate</name>
        <dbReference type="ChEBI" id="CHEBI:58017"/>
    </ligand>
</feature>
<comment type="pathway">
    <text evidence="3">Amino-acid biosynthesis; L-tryptophan biosynthesis; L-tryptophan from chorismate: step 2/5.</text>
</comment>
<comment type="subunit">
    <text evidence="3">Homodimer.</text>
</comment>
<comment type="caution">
    <text evidence="3">Lacks conserved residue(s) required for the propagation of feature annotation.</text>
</comment>
<comment type="catalytic activity">
    <reaction evidence="3">
        <text>N-(5-phospho-beta-D-ribosyl)anthranilate + diphosphate = 5-phospho-alpha-D-ribose 1-diphosphate + anthranilate</text>
        <dbReference type="Rhea" id="RHEA:11768"/>
        <dbReference type="ChEBI" id="CHEBI:16567"/>
        <dbReference type="ChEBI" id="CHEBI:18277"/>
        <dbReference type="ChEBI" id="CHEBI:33019"/>
        <dbReference type="ChEBI" id="CHEBI:58017"/>
        <dbReference type="EC" id="2.4.2.18"/>
    </reaction>
</comment>
<dbReference type="GO" id="GO:0000162">
    <property type="term" value="P:L-tryptophan biosynthetic process"/>
    <property type="evidence" value="ECO:0007669"/>
    <property type="project" value="UniProtKB-UniRule"/>
</dbReference>
<keyword evidence="1 3" id="KW-0328">Glycosyltransferase</keyword>
<evidence type="ECO:0000259" key="5">
    <source>
        <dbReference type="Pfam" id="PF02885"/>
    </source>
</evidence>
<protein>
    <recommendedName>
        <fullName evidence="3">Anthranilate phosphoribosyltransferase</fullName>
        <ecNumber evidence="3">2.4.2.18</ecNumber>
    </recommendedName>
</protein>
<feature type="binding site" evidence="3">
    <location>
        <position position="87"/>
    </location>
    <ligand>
        <name>5-phospho-alpha-D-ribose 1-diphosphate</name>
        <dbReference type="ChEBI" id="CHEBI:58017"/>
    </ligand>
</feature>
<feature type="binding site" evidence="3">
    <location>
        <position position="79"/>
    </location>
    <ligand>
        <name>5-phospho-alpha-D-ribose 1-diphosphate</name>
        <dbReference type="ChEBI" id="CHEBI:58017"/>
    </ligand>
</feature>
<feature type="binding site" evidence="3">
    <location>
        <position position="79"/>
    </location>
    <ligand>
        <name>anthranilate</name>
        <dbReference type="ChEBI" id="CHEBI:16567"/>
        <label>1</label>
    </ligand>
</feature>
<sequence>MKRLLTKLIEHQKLTFKESKELMLKIAHNEANEAQMAAVLTAYVMRNITIEELQGFRSALMELALRVNLNDGNVIDLCGTGGDGKNTFNISTLSSFVVAAAGVPVAKHGNYGVSSISGSSNVMEQLGYKFSNDEAKLKNEIENAGVCFMHAPLFHPALKAIGPTRRQLGIKTFFNLLGPLVNPAAPQYQLSGVYNAEVGRIYSYFLQSQCKQFAVVYSLDGYDEVSLTSPIKHFSQQGETLINFEDFGFSTLSANDITGGATIEESAKIFMDVLSGKGSKAQNDVIVANSAIAISCYNSNKSLLESVEVAREVLVSGKALSTFNKLISIQ</sequence>
<evidence type="ECO:0000313" key="6">
    <source>
        <dbReference type="EMBL" id="TCN64533.1"/>
    </source>
</evidence>
<dbReference type="EC" id="2.4.2.18" evidence="3"/>
<dbReference type="AlphaFoldDB" id="A0A4R2E8L6"/>